<protein>
    <recommendedName>
        <fullName evidence="5">PQQ-like domain-containing protein</fullName>
    </recommendedName>
</protein>
<dbReference type="Gene3D" id="2.130.10.10">
    <property type="entry name" value="YVTN repeat-like/Quinoprotein amine dehydrogenase"/>
    <property type="match status" value="1"/>
</dbReference>
<dbReference type="InterPro" id="IPR011047">
    <property type="entry name" value="Quinoprotein_ADH-like_sf"/>
</dbReference>
<evidence type="ECO:0008006" key="5">
    <source>
        <dbReference type="Google" id="ProtNLM"/>
    </source>
</evidence>
<dbReference type="EMBL" id="FOMX01000015">
    <property type="protein sequence ID" value="SFE55477.1"/>
    <property type="molecule type" value="Genomic_DNA"/>
</dbReference>
<feature type="region of interest" description="Disordered" evidence="1">
    <location>
        <begin position="27"/>
        <end position="62"/>
    </location>
</feature>
<gene>
    <name evidence="3" type="ORF">SAMN02745121_04678</name>
</gene>
<dbReference type="InterPro" id="IPR015943">
    <property type="entry name" value="WD40/YVTN_repeat-like_dom_sf"/>
</dbReference>
<evidence type="ECO:0000313" key="4">
    <source>
        <dbReference type="Proteomes" id="UP000199400"/>
    </source>
</evidence>
<proteinExistence type="predicted"/>
<organism evidence="3 4">
    <name type="scientific">Nannocystis exedens</name>
    <dbReference type="NCBI Taxonomy" id="54"/>
    <lineage>
        <taxon>Bacteria</taxon>
        <taxon>Pseudomonadati</taxon>
        <taxon>Myxococcota</taxon>
        <taxon>Polyangia</taxon>
        <taxon>Nannocystales</taxon>
        <taxon>Nannocystaceae</taxon>
        <taxon>Nannocystis</taxon>
    </lineage>
</organism>
<dbReference type="PROSITE" id="PS51257">
    <property type="entry name" value="PROKAR_LIPOPROTEIN"/>
    <property type="match status" value="1"/>
</dbReference>
<feature type="chain" id="PRO_5011727289" description="PQQ-like domain-containing protein" evidence="2">
    <location>
        <begin position="22"/>
        <end position="393"/>
    </location>
</feature>
<sequence length="393" mass="40757">MRPVRRPARLWSASALVIVLAACRRGDSSQSPAGPSTAAPPASPGGSEAGAGTGPSGQVVTTGGEALSPALALRRAQGVAAMDGGRHDLARQAFAEVLDEAPGNLATQALYDAATGAMLAAQSQAGERFAGRKATVLPAPPWTYTLKQPAPIEPGPPPTLSLVSETANGVGDDGEWLARNGLALPEYEVPNPMRGEPGTLPPTIPPTFGKYLLVQAIRQDGFTILFYGSDYSGGRFVAVQREDSAEIVALLDFEAYAHPPGTAAGERAFAAQRATWAALAGTVLLVGHAHHADAKGGNAFITALDLGSGALLWRSAPLVANAADFVVHRGHVITGYGAGAEPGYLYVLDAVTGKTVSKTRVKSGPDYLFLQTGRLLVRCYDTDYVFELRHGGA</sequence>
<evidence type="ECO:0000256" key="1">
    <source>
        <dbReference type="SAM" id="MobiDB-lite"/>
    </source>
</evidence>
<dbReference type="Proteomes" id="UP000199400">
    <property type="component" value="Unassembled WGS sequence"/>
</dbReference>
<dbReference type="SUPFAM" id="SSF50998">
    <property type="entry name" value="Quinoprotein alcohol dehydrogenase-like"/>
    <property type="match status" value="1"/>
</dbReference>
<dbReference type="AlphaFoldDB" id="A0A1I2BHR2"/>
<keyword evidence="2" id="KW-0732">Signal</keyword>
<keyword evidence="4" id="KW-1185">Reference proteome</keyword>
<name>A0A1I2BHR2_9BACT</name>
<accession>A0A1I2BHR2</accession>
<dbReference type="STRING" id="54.SAMN02745121_04678"/>
<evidence type="ECO:0000313" key="3">
    <source>
        <dbReference type="EMBL" id="SFE55477.1"/>
    </source>
</evidence>
<feature type="signal peptide" evidence="2">
    <location>
        <begin position="1"/>
        <end position="21"/>
    </location>
</feature>
<evidence type="ECO:0000256" key="2">
    <source>
        <dbReference type="SAM" id="SignalP"/>
    </source>
</evidence>
<feature type="compositionally biased region" description="Low complexity" evidence="1">
    <location>
        <begin position="28"/>
        <end position="46"/>
    </location>
</feature>
<reference evidence="4" key="1">
    <citation type="submission" date="2016-10" db="EMBL/GenBank/DDBJ databases">
        <authorList>
            <person name="Varghese N."/>
            <person name="Submissions S."/>
        </authorList>
    </citation>
    <scope>NUCLEOTIDE SEQUENCE [LARGE SCALE GENOMIC DNA]</scope>
    <source>
        <strain evidence="4">ATCC 25963</strain>
    </source>
</reference>